<keyword evidence="15" id="KW-1185">Reference proteome</keyword>
<evidence type="ECO:0000256" key="6">
    <source>
        <dbReference type="ARBA" id="ARBA00023134"/>
    </source>
</evidence>
<evidence type="ECO:0000259" key="13">
    <source>
        <dbReference type="PROSITE" id="PS51722"/>
    </source>
</evidence>
<evidence type="ECO:0000256" key="2">
    <source>
        <dbReference type="ARBA" id="ARBA00022475"/>
    </source>
</evidence>
<evidence type="ECO:0000313" key="15">
    <source>
        <dbReference type="Proteomes" id="UP001056539"/>
    </source>
</evidence>
<dbReference type="InterPro" id="IPR035654">
    <property type="entry name" value="LepA_IV"/>
</dbReference>
<dbReference type="EMBL" id="CP073355">
    <property type="protein sequence ID" value="URA11134.1"/>
    <property type="molecule type" value="Genomic_DNA"/>
</dbReference>
<dbReference type="Pfam" id="PF00679">
    <property type="entry name" value="EFG_C"/>
    <property type="match status" value="1"/>
</dbReference>
<dbReference type="GO" id="GO:0003924">
    <property type="term" value="F:GTPase activity"/>
    <property type="evidence" value="ECO:0007669"/>
    <property type="project" value="UniProtKB-UniRule"/>
</dbReference>
<comment type="function">
    <text evidence="9 12">Required for accurate and efficient protein synthesis under certain stress conditions. May act as a fidelity factor of the translation reaction, by catalyzing a one-codon backward translocation of tRNAs on improperly translocated ribosomes. Back-translocation proceeds from a post-translocation (POST) complex to a pre-translocation (PRE) complex, thus giving elongation factor G a second chance to translocate the tRNAs correctly. Binds to ribosomes in a GTP-dependent manner.</text>
</comment>
<dbReference type="GO" id="GO:0003746">
    <property type="term" value="F:translation elongation factor activity"/>
    <property type="evidence" value="ECO:0007669"/>
    <property type="project" value="UniProtKB-UniRule"/>
</dbReference>
<reference evidence="14" key="2">
    <citation type="submission" date="2022-06" db="EMBL/GenBank/DDBJ databases">
        <title>Thermospira aquatica gen. nov., sp. nov.</title>
        <authorList>
            <person name="Ben Ali Gam Z."/>
            <person name="Labat M."/>
        </authorList>
    </citation>
    <scope>NUCLEOTIDE SEQUENCE</scope>
    <source>
        <strain evidence="14">F1F22</strain>
    </source>
</reference>
<evidence type="ECO:0000256" key="11">
    <source>
        <dbReference type="ARBA" id="ARBA00066744"/>
    </source>
</evidence>
<evidence type="ECO:0000256" key="3">
    <source>
        <dbReference type="ARBA" id="ARBA00022741"/>
    </source>
</evidence>
<dbReference type="InterPro" id="IPR027417">
    <property type="entry name" value="P-loop_NTPase"/>
</dbReference>
<dbReference type="HAMAP" id="MF_00071">
    <property type="entry name" value="LepA"/>
    <property type="match status" value="1"/>
</dbReference>
<dbReference type="CDD" id="cd01890">
    <property type="entry name" value="LepA"/>
    <property type="match status" value="1"/>
</dbReference>
<dbReference type="AlphaFoldDB" id="A0AAX3BFS0"/>
<dbReference type="InterPro" id="IPR035647">
    <property type="entry name" value="EFG_III/V"/>
</dbReference>
<dbReference type="PRINTS" id="PR00315">
    <property type="entry name" value="ELONGATNFCT"/>
</dbReference>
<keyword evidence="3 12" id="KW-0547">Nucleotide-binding</keyword>
<dbReference type="InterPro" id="IPR005225">
    <property type="entry name" value="Small_GTP-bd"/>
</dbReference>
<evidence type="ECO:0000256" key="7">
    <source>
        <dbReference type="ARBA" id="ARBA00023136"/>
    </source>
</evidence>
<protein>
    <recommendedName>
        <fullName evidence="11 12">Elongation factor 4</fullName>
        <shortName evidence="12">EF-4</shortName>
        <ecNumber evidence="11 12">3.6.5.n1</ecNumber>
    </recommendedName>
    <alternativeName>
        <fullName evidence="12">Ribosomal back-translocase LepA</fullName>
    </alternativeName>
</protein>
<dbReference type="PROSITE" id="PS51722">
    <property type="entry name" value="G_TR_2"/>
    <property type="match status" value="1"/>
</dbReference>
<dbReference type="CDD" id="cd03709">
    <property type="entry name" value="lepA_C"/>
    <property type="match status" value="1"/>
</dbReference>
<keyword evidence="7 12" id="KW-0472">Membrane</keyword>
<comment type="catalytic activity">
    <reaction evidence="8 12">
        <text>GTP + H2O = GDP + phosphate + H(+)</text>
        <dbReference type="Rhea" id="RHEA:19669"/>
        <dbReference type="ChEBI" id="CHEBI:15377"/>
        <dbReference type="ChEBI" id="CHEBI:15378"/>
        <dbReference type="ChEBI" id="CHEBI:37565"/>
        <dbReference type="ChEBI" id="CHEBI:43474"/>
        <dbReference type="ChEBI" id="CHEBI:58189"/>
        <dbReference type="EC" id="3.6.5.n1"/>
    </reaction>
</comment>
<dbReference type="EC" id="3.6.5.n1" evidence="11 12"/>
<dbReference type="GO" id="GO:0045727">
    <property type="term" value="P:positive regulation of translation"/>
    <property type="evidence" value="ECO:0007669"/>
    <property type="project" value="UniProtKB-UniRule"/>
</dbReference>
<feature type="domain" description="Tr-type G" evidence="13">
    <location>
        <begin position="5"/>
        <end position="186"/>
    </location>
</feature>
<evidence type="ECO:0000256" key="8">
    <source>
        <dbReference type="ARBA" id="ARBA00050293"/>
    </source>
</evidence>
<dbReference type="FunFam" id="3.30.70.2570:FF:000001">
    <property type="entry name" value="Translation factor GUF1, mitochondrial"/>
    <property type="match status" value="1"/>
</dbReference>
<proteinExistence type="inferred from homology"/>
<evidence type="ECO:0000256" key="1">
    <source>
        <dbReference type="ARBA" id="ARBA00005454"/>
    </source>
</evidence>
<dbReference type="GO" id="GO:0005525">
    <property type="term" value="F:GTP binding"/>
    <property type="evidence" value="ECO:0007669"/>
    <property type="project" value="UniProtKB-UniRule"/>
</dbReference>
<dbReference type="PANTHER" id="PTHR43512:SF4">
    <property type="entry name" value="TRANSLATION FACTOR GUF1 HOMOLOG, CHLOROPLASTIC"/>
    <property type="match status" value="1"/>
</dbReference>
<dbReference type="FunFam" id="3.30.70.240:FF:000007">
    <property type="entry name" value="Translation factor GUF1, mitochondrial"/>
    <property type="match status" value="1"/>
</dbReference>
<name>A0AAX3BFS0_9SPIR</name>
<dbReference type="Gene3D" id="3.30.70.240">
    <property type="match status" value="1"/>
</dbReference>
<keyword evidence="5 12" id="KW-0648">Protein biosynthesis</keyword>
<sequence length="601" mass="67456">MSHQKYIRNFSIIAHIDHGKSTLSDRLLEAIGLLKDKSSEQVLDSMEVEKEHGITVKAHTVTGFYKAQDGNTYQLNFIDTPGHVDFNYEVSRSLKACEGVLLVIDATQGIQAQTLSNFYLALEENLVIIPVINKIDLPSAHIDMVKEQIEKDLGLDPAEALLISAKTGLGIDTVLEAIVQRIPAPKGDIHSPLRALVFDSYYDSYLGVVAKVRVFDGSIKKGDAITFMLSQKNYQVEEVGYTQIKLVPQSELRAGKVGYITAAIKSISDFGVGDTITWTNKPCAEPLPGYKEVKPYVFAGLFPAEGEDFEDLHEALMKLKLNDAALTFEKWNSAALGMGFKCGFLGLLHLQIVQERLDKEFDLAIITTIPSVEYRITLSDGSIMMIESATELPDQSKIRQIEEPFVLSHIILPNEYLGAILQLIQDRRGIQRNMIYIDTDRVEIIAELPLAEIIYDFYDKLKSFSRGYASFDYEFLEFRPSEIIKLDILVNGKVVDALAQMVHKDTAYERGRSVVTRLKDLIPQHLFVIPLQAAIGSKIIARETIKALRKDVLAKCYGGDITRKRKLLEKQKEGKKRMRTIGNVDIPQEAFIEVLKRGDNE</sequence>
<dbReference type="CDD" id="cd03699">
    <property type="entry name" value="EF4_II"/>
    <property type="match status" value="1"/>
</dbReference>
<keyword evidence="14" id="KW-0251">Elongation factor</keyword>
<dbReference type="GO" id="GO:0005886">
    <property type="term" value="C:plasma membrane"/>
    <property type="evidence" value="ECO:0007669"/>
    <property type="project" value="UniProtKB-SubCell"/>
</dbReference>
<dbReference type="Gene3D" id="2.40.30.10">
    <property type="entry name" value="Translation factors"/>
    <property type="match status" value="1"/>
</dbReference>
<dbReference type="InterPro" id="IPR038363">
    <property type="entry name" value="LepA_C_sf"/>
</dbReference>
<dbReference type="FunFam" id="3.40.50.300:FF:000078">
    <property type="entry name" value="Elongation factor 4"/>
    <property type="match status" value="1"/>
</dbReference>
<comment type="similarity">
    <text evidence="10">Belongs to the GTP-binding elongation factor family. LepA subfamily.</text>
</comment>
<dbReference type="Gene3D" id="3.40.50.300">
    <property type="entry name" value="P-loop containing nucleotide triphosphate hydrolases"/>
    <property type="match status" value="1"/>
</dbReference>
<dbReference type="GO" id="GO:0043022">
    <property type="term" value="F:ribosome binding"/>
    <property type="evidence" value="ECO:0007669"/>
    <property type="project" value="UniProtKB-UniRule"/>
</dbReference>
<dbReference type="InterPro" id="IPR006297">
    <property type="entry name" value="EF-4"/>
</dbReference>
<evidence type="ECO:0000256" key="9">
    <source>
        <dbReference type="ARBA" id="ARBA00057626"/>
    </source>
</evidence>
<evidence type="ECO:0000256" key="4">
    <source>
        <dbReference type="ARBA" id="ARBA00022801"/>
    </source>
</evidence>
<dbReference type="InterPro" id="IPR004161">
    <property type="entry name" value="EFTu-like_2"/>
</dbReference>
<dbReference type="SUPFAM" id="SSF52540">
    <property type="entry name" value="P-loop containing nucleoside triphosphate hydrolases"/>
    <property type="match status" value="1"/>
</dbReference>
<accession>A0AAX3BFS0</accession>
<dbReference type="NCBIfam" id="TIGR00231">
    <property type="entry name" value="small_GTP"/>
    <property type="match status" value="1"/>
</dbReference>
<dbReference type="Pfam" id="PF03144">
    <property type="entry name" value="GTP_EFTU_D2"/>
    <property type="match status" value="1"/>
</dbReference>
<dbReference type="CDD" id="cd16260">
    <property type="entry name" value="EF4_III"/>
    <property type="match status" value="1"/>
</dbReference>
<dbReference type="FunFam" id="2.40.30.10:FF:000015">
    <property type="entry name" value="Translation factor GUF1, mitochondrial"/>
    <property type="match status" value="1"/>
</dbReference>
<dbReference type="Proteomes" id="UP001056539">
    <property type="component" value="Chromosome"/>
</dbReference>
<dbReference type="InterPro" id="IPR013842">
    <property type="entry name" value="LepA_CTD"/>
</dbReference>
<dbReference type="InterPro" id="IPR000640">
    <property type="entry name" value="EFG_V-like"/>
</dbReference>
<dbReference type="RefSeq" id="WP_271436269.1">
    <property type="nucleotide sequence ID" value="NZ_CP073355.1"/>
</dbReference>
<dbReference type="SUPFAM" id="SSF54980">
    <property type="entry name" value="EF-G C-terminal domain-like"/>
    <property type="match status" value="2"/>
</dbReference>
<comment type="similarity">
    <text evidence="1 12">Belongs to the TRAFAC class translation factor GTPase superfamily. Classic translation factor GTPase family. LepA subfamily.</text>
</comment>
<dbReference type="Pfam" id="PF00009">
    <property type="entry name" value="GTP_EFTU"/>
    <property type="match status" value="1"/>
</dbReference>
<dbReference type="NCBIfam" id="TIGR01393">
    <property type="entry name" value="lepA"/>
    <property type="match status" value="1"/>
</dbReference>
<evidence type="ECO:0000256" key="10">
    <source>
        <dbReference type="ARBA" id="ARBA00061052"/>
    </source>
</evidence>
<feature type="binding site" evidence="12">
    <location>
        <begin position="133"/>
        <end position="136"/>
    </location>
    <ligand>
        <name>GTP</name>
        <dbReference type="ChEBI" id="CHEBI:37565"/>
    </ligand>
</feature>
<organism evidence="14 15">
    <name type="scientific">Thermospira aquatica</name>
    <dbReference type="NCBI Taxonomy" id="2828656"/>
    <lineage>
        <taxon>Bacteria</taxon>
        <taxon>Pseudomonadati</taxon>
        <taxon>Spirochaetota</taxon>
        <taxon>Spirochaetia</taxon>
        <taxon>Brevinematales</taxon>
        <taxon>Thermospiraceae</taxon>
        <taxon>Thermospira</taxon>
    </lineage>
</organism>
<evidence type="ECO:0000256" key="12">
    <source>
        <dbReference type="HAMAP-Rule" id="MF_00071"/>
    </source>
</evidence>
<keyword evidence="2 12" id="KW-1003">Cell membrane</keyword>
<gene>
    <name evidence="12 14" type="primary">lepA</name>
    <name evidence="14" type="ORF">KDW03_04885</name>
</gene>
<feature type="binding site" evidence="12">
    <location>
        <begin position="17"/>
        <end position="22"/>
    </location>
    <ligand>
        <name>GTP</name>
        <dbReference type="ChEBI" id="CHEBI:37565"/>
    </ligand>
</feature>
<dbReference type="KEGG" id="taqu:KDW03_04885"/>
<dbReference type="InterPro" id="IPR000795">
    <property type="entry name" value="T_Tr_GTP-bd_dom"/>
</dbReference>
<evidence type="ECO:0000256" key="5">
    <source>
        <dbReference type="ARBA" id="ARBA00022917"/>
    </source>
</evidence>
<comment type="subcellular location">
    <subcellularLocation>
        <location evidence="12">Cell membrane</location>
        <topology evidence="12">Peripheral membrane protein</topology>
        <orientation evidence="12">Cytoplasmic side</orientation>
    </subcellularLocation>
</comment>
<keyword evidence="4 12" id="KW-0378">Hydrolase</keyword>
<dbReference type="Pfam" id="PF06421">
    <property type="entry name" value="LepA_C"/>
    <property type="match status" value="1"/>
</dbReference>
<dbReference type="FunFam" id="3.30.70.870:FF:000004">
    <property type="entry name" value="Translation factor GUF1, mitochondrial"/>
    <property type="match status" value="1"/>
</dbReference>
<dbReference type="Gene3D" id="3.30.70.870">
    <property type="entry name" value="Elongation Factor G (Translational Gtpase), domain 3"/>
    <property type="match status" value="1"/>
</dbReference>
<reference evidence="14" key="1">
    <citation type="submission" date="2021-04" db="EMBL/GenBank/DDBJ databases">
        <authorList>
            <person name="Postec A."/>
        </authorList>
    </citation>
    <scope>NUCLEOTIDE SEQUENCE</scope>
    <source>
        <strain evidence="14">F1F22</strain>
    </source>
</reference>
<dbReference type="PANTHER" id="PTHR43512">
    <property type="entry name" value="TRANSLATION FACTOR GUF1-RELATED"/>
    <property type="match status" value="1"/>
</dbReference>
<dbReference type="Gene3D" id="3.30.70.2570">
    <property type="entry name" value="Elongation factor 4, C-terminal domain"/>
    <property type="match status" value="1"/>
</dbReference>
<dbReference type="SMART" id="SM00838">
    <property type="entry name" value="EFG_C"/>
    <property type="match status" value="1"/>
</dbReference>
<evidence type="ECO:0000313" key="14">
    <source>
        <dbReference type="EMBL" id="URA11134.1"/>
    </source>
</evidence>
<keyword evidence="6 12" id="KW-0342">GTP-binding</keyword>